<gene>
    <name evidence="2" type="ORF">CKO25_00250</name>
</gene>
<dbReference type="Pfam" id="PF01636">
    <property type="entry name" value="APH"/>
    <property type="match status" value="1"/>
</dbReference>
<reference evidence="2 3" key="1">
    <citation type="journal article" date="2020" name="Microorganisms">
        <title>Osmotic Adaptation and Compatible Solute Biosynthesis of Phototrophic Bacteria as Revealed from Genome Analyses.</title>
        <authorList>
            <person name="Imhoff J.F."/>
            <person name="Rahn T."/>
            <person name="Kunzel S."/>
            <person name="Keller A."/>
            <person name="Neulinger S.C."/>
        </authorList>
    </citation>
    <scope>NUCLEOTIDE SEQUENCE [LARGE SCALE GENOMIC DNA]</scope>
    <source>
        <strain evidence="2 3">DSM 21303</strain>
    </source>
</reference>
<dbReference type="SUPFAM" id="SSF56112">
    <property type="entry name" value="Protein kinase-like (PK-like)"/>
    <property type="match status" value="1"/>
</dbReference>
<dbReference type="Proteomes" id="UP001138802">
    <property type="component" value="Unassembled WGS sequence"/>
</dbReference>
<dbReference type="InterPro" id="IPR002575">
    <property type="entry name" value="Aminoglycoside_PTrfase"/>
</dbReference>
<keyword evidence="3" id="KW-1185">Reference proteome</keyword>
<dbReference type="InterPro" id="IPR050249">
    <property type="entry name" value="Pseudomonas-type_ThrB"/>
</dbReference>
<evidence type="ECO:0000313" key="3">
    <source>
        <dbReference type="Proteomes" id="UP001138802"/>
    </source>
</evidence>
<evidence type="ECO:0000259" key="1">
    <source>
        <dbReference type="Pfam" id="PF01636"/>
    </source>
</evidence>
<proteinExistence type="predicted"/>
<name>A0A9X0WEL0_9GAMM</name>
<protein>
    <recommendedName>
        <fullName evidence="1">Aminoglycoside phosphotransferase domain-containing protein</fullName>
    </recommendedName>
</protein>
<dbReference type="PANTHER" id="PTHR21064">
    <property type="entry name" value="AMINOGLYCOSIDE PHOSPHOTRANSFERASE DOMAIN-CONTAINING PROTEIN-RELATED"/>
    <property type="match status" value="1"/>
</dbReference>
<dbReference type="EMBL" id="NRSD01000001">
    <property type="protein sequence ID" value="MBK1643110.1"/>
    <property type="molecule type" value="Genomic_DNA"/>
</dbReference>
<sequence>MCAAPIETRGADPGEGSLGLIEQIASGFAIPRPVERIAPLGRGLINETFRVQAGPCDYVLQRLNPRVFPDPLQIMRNLQRLAAHATRHPPDDLHLPRLVPTHAGATALQDATGGIWRLMEFITNTISLPSLASPAQAREVGLLLGRFHSLLQTLPSDAMGITLPGFHETPGYLARLDACHATVDPGEQDDDLAACLGFVETHRELSRCLADAQAAGRIPVRIIHGDPKLDNMLFDSSDGRARALIDLDTVQPGLILHDIGDCLRSCCNRRGETAAGGGVCFDLDLAAPLLRAYAQQTRHWLLDAERNLIPNALALMPFELGLRFLTDHLDGNRYFKITEPHQNLRKAAVQFALVRDIEAKAESIQALVEDAFTTARQPLIQPGAHGDRPARP</sequence>
<evidence type="ECO:0000313" key="2">
    <source>
        <dbReference type="EMBL" id="MBK1643110.1"/>
    </source>
</evidence>
<dbReference type="Gene3D" id="3.90.1200.10">
    <property type="match status" value="1"/>
</dbReference>
<dbReference type="InterPro" id="IPR011009">
    <property type="entry name" value="Kinase-like_dom_sf"/>
</dbReference>
<accession>A0A9X0WEL0</accession>
<feature type="domain" description="Aminoglycoside phosphotransferase" evidence="1">
    <location>
        <begin position="37"/>
        <end position="276"/>
    </location>
</feature>
<dbReference type="AlphaFoldDB" id="A0A9X0WEL0"/>
<dbReference type="PANTHER" id="PTHR21064:SF5">
    <property type="entry name" value="SLR1880 PROTEIN"/>
    <property type="match status" value="1"/>
</dbReference>
<organism evidence="2 3">
    <name type="scientific">Thiocapsa imhoffii</name>
    <dbReference type="NCBI Taxonomy" id="382777"/>
    <lineage>
        <taxon>Bacteria</taxon>
        <taxon>Pseudomonadati</taxon>
        <taxon>Pseudomonadota</taxon>
        <taxon>Gammaproteobacteria</taxon>
        <taxon>Chromatiales</taxon>
        <taxon>Chromatiaceae</taxon>
        <taxon>Thiocapsa</taxon>
    </lineage>
</organism>
<comment type="caution">
    <text evidence="2">The sequence shown here is derived from an EMBL/GenBank/DDBJ whole genome shotgun (WGS) entry which is preliminary data.</text>
</comment>